<dbReference type="CDD" id="cd07713">
    <property type="entry name" value="DHPS-like_MBL-fold"/>
    <property type="match status" value="1"/>
</dbReference>
<accession>A0A314ZV00</accession>
<name>A0A314ZV00_9EURY</name>
<comment type="caution">
    <text evidence="2">The sequence shown here is derived from an EMBL/GenBank/DDBJ whole genome shotgun (WGS) entry which is preliminary data.</text>
</comment>
<organism evidence="2 3">
    <name type="scientific">Methanohalophilus euhalobius</name>
    <dbReference type="NCBI Taxonomy" id="51203"/>
    <lineage>
        <taxon>Archaea</taxon>
        <taxon>Methanobacteriati</taxon>
        <taxon>Methanobacteriota</taxon>
        <taxon>Stenosarchaea group</taxon>
        <taxon>Methanomicrobia</taxon>
        <taxon>Methanosarcinales</taxon>
        <taxon>Methanosarcinaceae</taxon>
        <taxon>Methanohalophilus</taxon>
    </lineage>
</organism>
<dbReference type="Proteomes" id="UP000251060">
    <property type="component" value="Unassembled WGS sequence"/>
</dbReference>
<proteinExistence type="predicted"/>
<protein>
    <submittedName>
        <fullName evidence="2">7, 8-dihydropterin-6-yl-methyl-4-(Beta-D-ribofuranosyl)aminobenzene 5'-phosphate synthase</fullName>
    </submittedName>
</protein>
<evidence type="ECO:0000259" key="1">
    <source>
        <dbReference type="Pfam" id="PF00753"/>
    </source>
</evidence>
<dbReference type="PANTHER" id="PTHR13754">
    <property type="entry name" value="METALLO-BETA-LACTAMASE SUPERFAMILY PROTEIN"/>
    <property type="match status" value="1"/>
</dbReference>
<dbReference type="InterPro" id="IPR041712">
    <property type="entry name" value="DHPS-like_MBL-fold"/>
</dbReference>
<dbReference type="SUPFAM" id="SSF56281">
    <property type="entry name" value="Metallo-hydrolase/oxidoreductase"/>
    <property type="match status" value="1"/>
</dbReference>
<dbReference type="GO" id="GO:0016740">
    <property type="term" value="F:transferase activity"/>
    <property type="evidence" value="ECO:0007669"/>
    <property type="project" value="TreeGrafter"/>
</dbReference>
<dbReference type="InterPro" id="IPR036866">
    <property type="entry name" value="RibonucZ/Hydroxyglut_hydro"/>
</dbReference>
<dbReference type="Pfam" id="PF00753">
    <property type="entry name" value="Lactamase_B"/>
    <property type="match status" value="1"/>
</dbReference>
<dbReference type="AlphaFoldDB" id="A0A314ZV00"/>
<gene>
    <name evidence="2" type="ORF">B0H22_10449</name>
</gene>
<reference evidence="2 3" key="1">
    <citation type="submission" date="2018-02" db="EMBL/GenBank/DDBJ databases">
        <title>Subsurface microbial communities from deep shales in Ohio and West Virginia, USA.</title>
        <authorList>
            <person name="Wrighton K."/>
        </authorList>
    </citation>
    <scope>NUCLEOTIDE SEQUENCE [LARGE SCALE GENOMIC DNA]</scope>
    <source>
        <strain evidence="2 3">DSM 10369</strain>
    </source>
</reference>
<feature type="domain" description="Metallo-beta-lactamase" evidence="1">
    <location>
        <begin position="25"/>
        <end position="95"/>
    </location>
</feature>
<dbReference type="PANTHER" id="PTHR13754:SF13">
    <property type="entry name" value="METALLO-BETA-LACTAMASE SUPERFAMILY PROTEIN (AFU_ORTHOLOGUE AFUA_3G07630)"/>
    <property type="match status" value="1"/>
</dbReference>
<dbReference type="Gene3D" id="3.60.15.10">
    <property type="entry name" value="Ribonuclease Z/Hydroxyacylglutathione hydrolase-like"/>
    <property type="match status" value="1"/>
</dbReference>
<evidence type="ECO:0000313" key="3">
    <source>
        <dbReference type="Proteomes" id="UP000251060"/>
    </source>
</evidence>
<dbReference type="RefSeq" id="WP_258082564.1">
    <property type="nucleotide sequence ID" value="NZ_PVBU01000004.1"/>
</dbReference>
<sequence length="220" mass="24251">MNLELTVVYDNNAAEDFHAGWGFACLIQQEDTTLLFDTGWNGPALLENLQKVGVKPSDIDILILSHQHWDHIGGLSAILHNSDALEVYVPRAFSPNLKKEIARHAHLIEVTKSRQVCKGVFTTGQLGNHIKEQSLVLQSEDGLYIITGCAHPGLGEIIDNAAKMGHVTGVLGGLHDFNDMGTLEQLSYIAAGHCTSHNDEIKRKYPEKFAYIYTGYSVDI</sequence>
<dbReference type="InterPro" id="IPR001279">
    <property type="entry name" value="Metallo-B-lactamas"/>
</dbReference>
<dbReference type="EMBL" id="PVBU01000004">
    <property type="protein sequence ID" value="PQV42792.1"/>
    <property type="molecule type" value="Genomic_DNA"/>
</dbReference>
<evidence type="ECO:0000313" key="2">
    <source>
        <dbReference type="EMBL" id="PQV42792.1"/>
    </source>
</evidence>
<dbReference type="InterPro" id="IPR052926">
    <property type="entry name" value="Metallo-beta-lactamase_dom"/>
</dbReference>